<feature type="compositionally biased region" description="Polar residues" evidence="1">
    <location>
        <begin position="43"/>
        <end position="53"/>
    </location>
</feature>
<name>A0A8T0QJV8_PANVG</name>
<reference evidence="2" key="1">
    <citation type="submission" date="2020-05" db="EMBL/GenBank/DDBJ databases">
        <title>WGS assembly of Panicum virgatum.</title>
        <authorList>
            <person name="Lovell J.T."/>
            <person name="Jenkins J."/>
            <person name="Shu S."/>
            <person name="Juenger T.E."/>
            <person name="Schmutz J."/>
        </authorList>
    </citation>
    <scope>NUCLEOTIDE SEQUENCE</scope>
    <source>
        <strain evidence="2">AP13</strain>
    </source>
</reference>
<evidence type="ECO:0000256" key="1">
    <source>
        <dbReference type="SAM" id="MobiDB-lite"/>
    </source>
</evidence>
<sequence>MAVAHSPRGVAVGELSAGGGGGVLHGDPRSSSMQGRLTRRRTAGNSRELPQQARTERRTG</sequence>
<keyword evidence="3" id="KW-1185">Reference proteome</keyword>
<evidence type="ECO:0000313" key="3">
    <source>
        <dbReference type="Proteomes" id="UP000823388"/>
    </source>
</evidence>
<dbReference type="EMBL" id="CM029049">
    <property type="protein sequence ID" value="KAG2574570.1"/>
    <property type="molecule type" value="Genomic_DNA"/>
</dbReference>
<gene>
    <name evidence="2" type="ORF">PVAP13_7KG334700</name>
</gene>
<feature type="region of interest" description="Disordered" evidence="1">
    <location>
        <begin position="1"/>
        <end position="60"/>
    </location>
</feature>
<evidence type="ECO:0000313" key="2">
    <source>
        <dbReference type="EMBL" id="KAG2574570.1"/>
    </source>
</evidence>
<dbReference type="Proteomes" id="UP000823388">
    <property type="component" value="Chromosome 7K"/>
</dbReference>
<comment type="caution">
    <text evidence="2">The sequence shown here is derived from an EMBL/GenBank/DDBJ whole genome shotgun (WGS) entry which is preliminary data.</text>
</comment>
<protein>
    <submittedName>
        <fullName evidence="2">Uncharacterized protein</fullName>
    </submittedName>
</protein>
<accession>A0A8T0QJV8</accession>
<proteinExistence type="predicted"/>
<organism evidence="2 3">
    <name type="scientific">Panicum virgatum</name>
    <name type="common">Blackwell switchgrass</name>
    <dbReference type="NCBI Taxonomy" id="38727"/>
    <lineage>
        <taxon>Eukaryota</taxon>
        <taxon>Viridiplantae</taxon>
        <taxon>Streptophyta</taxon>
        <taxon>Embryophyta</taxon>
        <taxon>Tracheophyta</taxon>
        <taxon>Spermatophyta</taxon>
        <taxon>Magnoliopsida</taxon>
        <taxon>Liliopsida</taxon>
        <taxon>Poales</taxon>
        <taxon>Poaceae</taxon>
        <taxon>PACMAD clade</taxon>
        <taxon>Panicoideae</taxon>
        <taxon>Panicodae</taxon>
        <taxon>Paniceae</taxon>
        <taxon>Panicinae</taxon>
        <taxon>Panicum</taxon>
        <taxon>Panicum sect. Hiantes</taxon>
    </lineage>
</organism>
<dbReference type="AlphaFoldDB" id="A0A8T0QJV8"/>